<proteinExistence type="predicted"/>
<gene>
    <name evidence="1" type="ORF">SAMN04244571_04444</name>
    <name evidence="2" type="ORF">SAMN04244574_03549</name>
</gene>
<dbReference type="Proteomes" id="UP000199579">
    <property type="component" value="Unassembled WGS sequence"/>
</dbReference>
<name>A0A1I4FTX4_9GAMM</name>
<evidence type="ECO:0000313" key="1">
    <source>
        <dbReference type="EMBL" id="SFB62759.1"/>
    </source>
</evidence>
<dbReference type="Proteomes" id="UP000198861">
    <property type="component" value="Unassembled WGS sequence"/>
</dbReference>
<evidence type="ECO:0000313" key="2">
    <source>
        <dbReference type="EMBL" id="SFL21284.1"/>
    </source>
</evidence>
<dbReference type="EMBL" id="FOSX01000074">
    <property type="protein sequence ID" value="SFL21284.1"/>
    <property type="molecule type" value="Genomic_DNA"/>
</dbReference>
<reference evidence="2 4" key="1">
    <citation type="submission" date="2016-10" db="EMBL/GenBank/DDBJ databases">
        <authorList>
            <person name="de Groot N.N."/>
        </authorList>
    </citation>
    <scope>NUCLEOTIDE SEQUENCE [LARGE SCALE GENOMIC DNA]</scope>
    <source>
        <strain evidence="2 4">DSM 381</strain>
    </source>
</reference>
<evidence type="ECO:0000313" key="3">
    <source>
        <dbReference type="Proteomes" id="UP000198861"/>
    </source>
</evidence>
<dbReference type="EMBL" id="FOKJ01000132">
    <property type="protein sequence ID" value="SFB62759.1"/>
    <property type="molecule type" value="Genomic_DNA"/>
</dbReference>
<protein>
    <submittedName>
        <fullName evidence="2">Uncharacterized protein</fullName>
    </submittedName>
</protein>
<reference evidence="1 3" key="2">
    <citation type="submission" date="2016-10" db="EMBL/GenBank/DDBJ databases">
        <authorList>
            <person name="Varghese N."/>
            <person name="Submissions S."/>
        </authorList>
    </citation>
    <scope>NUCLEOTIDE SEQUENCE [LARGE SCALE GENOMIC DNA]</scope>
    <source>
        <strain evidence="1 3">DSM 282</strain>
    </source>
</reference>
<keyword evidence="3" id="KW-1185">Reference proteome</keyword>
<organism evidence="2 4">
    <name type="scientific">Azotobacter beijerinckii</name>
    <dbReference type="NCBI Taxonomy" id="170623"/>
    <lineage>
        <taxon>Bacteria</taxon>
        <taxon>Pseudomonadati</taxon>
        <taxon>Pseudomonadota</taxon>
        <taxon>Gammaproteobacteria</taxon>
        <taxon>Pseudomonadales</taxon>
        <taxon>Pseudomonadaceae</taxon>
        <taxon>Azotobacter</taxon>
    </lineage>
</organism>
<dbReference type="AlphaFoldDB" id="A0A1I4FTX4"/>
<sequence>MCERNLIIKQKAKINQCAFFMSIHVEALIYQVIIYSNELRSRIY</sequence>
<accession>A0A1I4FTX4</accession>
<evidence type="ECO:0000313" key="4">
    <source>
        <dbReference type="Proteomes" id="UP000199579"/>
    </source>
</evidence>